<organism evidence="1 2">
    <name type="scientific">Dipteronia sinensis</name>
    <dbReference type="NCBI Taxonomy" id="43782"/>
    <lineage>
        <taxon>Eukaryota</taxon>
        <taxon>Viridiplantae</taxon>
        <taxon>Streptophyta</taxon>
        <taxon>Embryophyta</taxon>
        <taxon>Tracheophyta</taxon>
        <taxon>Spermatophyta</taxon>
        <taxon>Magnoliopsida</taxon>
        <taxon>eudicotyledons</taxon>
        <taxon>Gunneridae</taxon>
        <taxon>Pentapetalae</taxon>
        <taxon>rosids</taxon>
        <taxon>malvids</taxon>
        <taxon>Sapindales</taxon>
        <taxon>Sapindaceae</taxon>
        <taxon>Hippocastanoideae</taxon>
        <taxon>Acereae</taxon>
        <taxon>Dipteronia</taxon>
    </lineage>
</organism>
<comment type="caution">
    <text evidence="1">The sequence shown here is derived from an EMBL/GenBank/DDBJ whole genome shotgun (WGS) entry which is preliminary data.</text>
</comment>
<proteinExistence type="predicted"/>
<dbReference type="AlphaFoldDB" id="A0AAE0EBI3"/>
<protein>
    <recommendedName>
        <fullName evidence="3">MULE transposase domain-containing protein</fullName>
    </recommendedName>
</protein>
<evidence type="ECO:0000313" key="2">
    <source>
        <dbReference type="Proteomes" id="UP001281410"/>
    </source>
</evidence>
<evidence type="ECO:0000313" key="1">
    <source>
        <dbReference type="EMBL" id="KAK3221797.1"/>
    </source>
</evidence>
<dbReference type="PANTHER" id="PTHR31973">
    <property type="entry name" value="POLYPROTEIN, PUTATIVE-RELATED"/>
    <property type="match status" value="1"/>
</dbReference>
<dbReference type="PANTHER" id="PTHR31973:SF195">
    <property type="entry name" value="MUDR FAMILY TRANSPOSASE"/>
    <property type="match status" value="1"/>
</dbReference>
<dbReference type="Proteomes" id="UP001281410">
    <property type="component" value="Unassembled WGS sequence"/>
</dbReference>
<name>A0AAE0EBI3_9ROSI</name>
<accession>A0AAE0EBI3</accession>
<keyword evidence="2" id="KW-1185">Reference proteome</keyword>
<sequence>MFTQRSATCNAGNPQGPEKLCTILLAVVDVAGRHVQGDRPRGSSLEVLGTSDVPENVNLSASDNSTTWVIPVSYSYLFGEVNNTMGSREPNTMIYKGQYFLRKKDLKRAVRRNEGTYFQDRNFVSEHICPLEEVNRHHRQASAIIIGEVVAHRLQQHYGILMRPKNIIADMKTMYGIQITYTKAHQGLYYALALTYGSHEETFKLLPSFGHVLEQQQNPGTITKLQCIDDNKFLYFFMALEPSIRGFRRCIHHVIHVDGTDLKGRCTSTMFVAITQDGSEQVYLLAFG</sequence>
<dbReference type="EMBL" id="JANJYJ010000003">
    <property type="protein sequence ID" value="KAK3221797.1"/>
    <property type="molecule type" value="Genomic_DNA"/>
</dbReference>
<gene>
    <name evidence="1" type="ORF">Dsin_008822</name>
</gene>
<evidence type="ECO:0008006" key="3">
    <source>
        <dbReference type="Google" id="ProtNLM"/>
    </source>
</evidence>
<reference evidence="1" key="1">
    <citation type="journal article" date="2023" name="Plant J.">
        <title>Genome sequences and population genomics provide insights into the demographic history, inbreeding, and mutation load of two 'living fossil' tree species of Dipteronia.</title>
        <authorList>
            <person name="Feng Y."/>
            <person name="Comes H.P."/>
            <person name="Chen J."/>
            <person name="Zhu S."/>
            <person name="Lu R."/>
            <person name="Zhang X."/>
            <person name="Li P."/>
            <person name="Qiu J."/>
            <person name="Olsen K.M."/>
            <person name="Qiu Y."/>
        </authorList>
    </citation>
    <scope>NUCLEOTIDE SEQUENCE</scope>
    <source>
        <strain evidence="1">NBL</strain>
    </source>
</reference>